<feature type="region of interest" description="Disordered" evidence="1">
    <location>
        <begin position="566"/>
        <end position="626"/>
    </location>
</feature>
<feature type="compositionally biased region" description="Acidic residues" evidence="1">
    <location>
        <begin position="171"/>
        <end position="201"/>
    </location>
</feature>
<dbReference type="PROSITE" id="PS51257">
    <property type="entry name" value="PROKAR_LIPOPROTEIN"/>
    <property type="match status" value="1"/>
</dbReference>
<accession>A0A8K0KIC1</accession>
<feature type="non-terminal residue" evidence="2">
    <location>
        <position position="626"/>
    </location>
</feature>
<evidence type="ECO:0000313" key="2">
    <source>
        <dbReference type="EMBL" id="KAG8235794.1"/>
    </source>
</evidence>
<dbReference type="AlphaFoldDB" id="A0A8K0KIC1"/>
<gene>
    <name evidence="2" type="ORF">J437_LFUL015833</name>
</gene>
<feature type="compositionally biased region" description="Low complexity" evidence="1">
    <location>
        <begin position="359"/>
        <end position="396"/>
    </location>
</feature>
<evidence type="ECO:0000256" key="1">
    <source>
        <dbReference type="SAM" id="MobiDB-lite"/>
    </source>
</evidence>
<feature type="compositionally biased region" description="Basic and acidic residues" evidence="1">
    <location>
        <begin position="324"/>
        <end position="337"/>
    </location>
</feature>
<evidence type="ECO:0000313" key="3">
    <source>
        <dbReference type="Proteomes" id="UP000792457"/>
    </source>
</evidence>
<feature type="region of interest" description="Disordered" evidence="1">
    <location>
        <begin position="317"/>
        <end position="436"/>
    </location>
</feature>
<dbReference type="OrthoDB" id="194443at2759"/>
<feature type="compositionally biased region" description="Polar residues" evidence="1">
    <location>
        <begin position="585"/>
        <end position="605"/>
    </location>
</feature>
<keyword evidence="3" id="KW-1185">Reference proteome</keyword>
<protein>
    <submittedName>
        <fullName evidence="2">Uncharacterized protein</fullName>
    </submittedName>
</protein>
<dbReference type="Proteomes" id="UP000792457">
    <property type="component" value="Unassembled WGS sequence"/>
</dbReference>
<feature type="compositionally biased region" description="Polar residues" evidence="1">
    <location>
        <begin position="413"/>
        <end position="436"/>
    </location>
</feature>
<name>A0A8K0KIC1_LADFU</name>
<organism evidence="2 3">
    <name type="scientific">Ladona fulva</name>
    <name type="common">Scarce chaser dragonfly</name>
    <name type="synonym">Libellula fulva</name>
    <dbReference type="NCBI Taxonomy" id="123851"/>
    <lineage>
        <taxon>Eukaryota</taxon>
        <taxon>Metazoa</taxon>
        <taxon>Ecdysozoa</taxon>
        <taxon>Arthropoda</taxon>
        <taxon>Hexapoda</taxon>
        <taxon>Insecta</taxon>
        <taxon>Pterygota</taxon>
        <taxon>Palaeoptera</taxon>
        <taxon>Odonata</taxon>
        <taxon>Epiprocta</taxon>
        <taxon>Anisoptera</taxon>
        <taxon>Libelluloidea</taxon>
        <taxon>Libellulidae</taxon>
        <taxon>Ladona</taxon>
    </lineage>
</organism>
<reference evidence="2" key="1">
    <citation type="submission" date="2013-04" db="EMBL/GenBank/DDBJ databases">
        <authorList>
            <person name="Qu J."/>
            <person name="Murali S.C."/>
            <person name="Bandaranaike D."/>
            <person name="Bellair M."/>
            <person name="Blankenburg K."/>
            <person name="Chao H."/>
            <person name="Dinh H."/>
            <person name="Doddapaneni H."/>
            <person name="Downs B."/>
            <person name="Dugan-Rocha S."/>
            <person name="Elkadiri S."/>
            <person name="Gnanaolivu R.D."/>
            <person name="Hernandez B."/>
            <person name="Javaid M."/>
            <person name="Jayaseelan J.C."/>
            <person name="Lee S."/>
            <person name="Li M."/>
            <person name="Ming W."/>
            <person name="Munidasa M."/>
            <person name="Muniz J."/>
            <person name="Nguyen L."/>
            <person name="Ongeri F."/>
            <person name="Osuji N."/>
            <person name="Pu L.-L."/>
            <person name="Puazo M."/>
            <person name="Qu C."/>
            <person name="Quiroz J."/>
            <person name="Raj R."/>
            <person name="Weissenberger G."/>
            <person name="Xin Y."/>
            <person name="Zou X."/>
            <person name="Han Y."/>
            <person name="Richards S."/>
            <person name="Worley K."/>
            <person name="Muzny D."/>
            <person name="Gibbs R."/>
        </authorList>
    </citation>
    <scope>NUCLEOTIDE SEQUENCE</scope>
    <source>
        <strain evidence="2">Sampled in the wild</strain>
    </source>
</reference>
<proteinExistence type="predicted"/>
<comment type="caution">
    <text evidence="2">The sequence shown here is derived from an EMBL/GenBank/DDBJ whole genome shotgun (WGS) entry which is preliminary data.</text>
</comment>
<feature type="region of interest" description="Disordered" evidence="1">
    <location>
        <begin position="169"/>
        <end position="220"/>
    </location>
</feature>
<dbReference type="EMBL" id="KZ308952">
    <property type="protein sequence ID" value="KAG8235794.1"/>
    <property type="molecule type" value="Genomic_DNA"/>
</dbReference>
<reference evidence="2" key="2">
    <citation type="submission" date="2017-10" db="EMBL/GenBank/DDBJ databases">
        <title>Ladona fulva Genome sequencing and assembly.</title>
        <authorList>
            <person name="Murali S."/>
            <person name="Richards S."/>
            <person name="Bandaranaike D."/>
            <person name="Bellair M."/>
            <person name="Blankenburg K."/>
            <person name="Chao H."/>
            <person name="Dinh H."/>
            <person name="Doddapaneni H."/>
            <person name="Dugan-Rocha S."/>
            <person name="Elkadiri S."/>
            <person name="Gnanaolivu R."/>
            <person name="Hernandez B."/>
            <person name="Skinner E."/>
            <person name="Javaid M."/>
            <person name="Lee S."/>
            <person name="Li M."/>
            <person name="Ming W."/>
            <person name="Munidasa M."/>
            <person name="Muniz J."/>
            <person name="Nguyen L."/>
            <person name="Hughes D."/>
            <person name="Osuji N."/>
            <person name="Pu L.-L."/>
            <person name="Puazo M."/>
            <person name="Qu C."/>
            <person name="Quiroz J."/>
            <person name="Raj R."/>
            <person name="Weissenberger G."/>
            <person name="Xin Y."/>
            <person name="Zou X."/>
            <person name="Han Y."/>
            <person name="Worley K."/>
            <person name="Muzny D."/>
            <person name="Gibbs R."/>
        </authorList>
    </citation>
    <scope>NUCLEOTIDE SEQUENCE</scope>
    <source>
        <strain evidence="2">Sampled in the wild</strain>
    </source>
</reference>
<sequence length="626" mass="68644">MGINRGLGSHHSNLLFSCQHLRQTSPHLEHVTVQKQFFNMCEHFWEPLAHIHLSLSGLPLEENIYCLCSRVFIRDAGSIREGMCENSTSIDEKGNHYQEALHSVESKENVQYYSCVAESQLSKSGKNDDENVSCYCSASHTDNNYSTDEYVGEEDGDMRDVAEPEVAMEGLEMEEEEEEEENELADEEDAVPEEDEEEQVEEDPHADIHGSDSGADLSEGGGCCVECSNAEELPETRPENQSKGQELLQGWERFWSQNGEQLIWHSWLQRYGHYINPGYLSINEGSAECEVEAGAESMAPESKDDIDKETDEYVAYSPFQNPSYDKDTNDPEPKVDQSGKSCQMLSTGDDVTAERRSTRSVSAGTSSSSSSACSSSSASSSPSDSITTVTQITVSSLGQDELPDEEDDGASAKSPSQMSEGSCTTGSECDAGGQSSVDNGDAYWQELWRQHFEERYYFHYNEFLSSRTSKISEQSDTFMAQSLLSLKNVGGDEGCSSYVDSFVSVSLCDDDSQEIAALDDKGLNMPVAHKRSRSRSSRVSAGQRKLLDSVGALLKTLHVSVCEDSVCQDGEGSSGDQQRVADTEIGSTSEAAADSSFNPNLNARNGTGADDGDDEPPEERSITLKR</sequence>